<evidence type="ECO:0000313" key="2">
    <source>
        <dbReference type="Proteomes" id="UP000652761"/>
    </source>
</evidence>
<accession>A0A843V8T8</accession>
<dbReference type="Proteomes" id="UP000652761">
    <property type="component" value="Unassembled WGS sequence"/>
</dbReference>
<sequence>MVVFVGMVGLAVSCLRHVSRMETTTHTRTGLREMLRSDHFSHRCYLVVQLSTEDERPSKKLKAEDPGMLLWIRTMIQMSIAAGKVNKTYDIKRCR</sequence>
<reference evidence="1" key="1">
    <citation type="submission" date="2017-07" db="EMBL/GenBank/DDBJ databases">
        <title>Taro Niue Genome Assembly and Annotation.</title>
        <authorList>
            <person name="Atibalentja N."/>
            <person name="Keating K."/>
            <person name="Fields C.J."/>
        </authorList>
    </citation>
    <scope>NUCLEOTIDE SEQUENCE</scope>
    <source>
        <strain evidence="1">Niue_2</strain>
        <tissue evidence="1">Leaf</tissue>
    </source>
</reference>
<organism evidence="1 2">
    <name type="scientific">Colocasia esculenta</name>
    <name type="common">Wild taro</name>
    <name type="synonym">Arum esculentum</name>
    <dbReference type="NCBI Taxonomy" id="4460"/>
    <lineage>
        <taxon>Eukaryota</taxon>
        <taxon>Viridiplantae</taxon>
        <taxon>Streptophyta</taxon>
        <taxon>Embryophyta</taxon>
        <taxon>Tracheophyta</taxon>
        <taxon>Spermatophyta</taxon>
        <taxon>Magnoliopsida</taxon>
        <taxon>Liliopsida</taxon>
        <taxon>Araceae</taxon>
        <taxon>Aroideae</taxon>
        <taxon>Colocasieae</taxon>
        <taxon>Colocasia</taxon>
    </lineage>
</organism>
<protein>
    <submittedName>
        <fullName evidence="1">Uncharacterized protein</fullName>
    </submittedName>
</protein>
<gene>
    <name evidence="1" type="ORF">Taro_020561</name>
</gene>
<evidence type="ECO:0000313" key="1">
    <source>
        <dbReference type="EMBL" id="MQL87999.1"/>
    </source>
</evidence>
<dbReference type="AlphaFoldDB" id="A0A843V8T8"/>
<name>A0A843V8T8_COLES</name>
<comment type="caution">
    <text evidence="1">The sequence shown here is derived from an EMBL/GenBank/DDBJ whole genome shotgun (WGS) entry which is preliminary data.</text>
</comment>
<proteinExistence type="predicted"/>
<dbReference type="EMBL" id="NMUH01001022">
    <property type="protein sequence ID" value="MQL87999.1"/>
    <property type="molecule type" value="Genomic_DNA"/>
</dbReference>
<keyword evidence="2" id="KW-1185">Reference proteome</keyword>